<dbReference type="InterPro" id="IPR050168">
    <property type="entry name" value="AAA_ATPase_domain"/>
</dbReference>
<feature type="compositionally biased region" description="Polar residues" evidence="1">
    <location>
        <begin position="955"/>
        <end position="965"/>
    </location>
</feature>
<dbReference type="EMBL" id="CAXAMM010040162">
    <property type="protein sequence ID" value="CAK9091456.1"/>
    <property type="molecule type" value="Genomic_DNA"/>
</dbReference>
<organism evidence="3 4">
    <name type="scientific">Durusdinium trenchii</name>
    <dbReference type="NCBI Taxonomy" id="1381693"/>
    <lineage>
        <taxon>Eukaryota</taxon>
        <taxon>Sar</taxon>
        <taxon>Alveolata</taxon>
        <taxon>Dinophyceae</taxon>
        <taxon>Suessiales</taxon>
        <taxon>Symbiodiniaceae</taxon>
        <taxon>Durusdinium</taxon>
    </lineage>
</organism>
<feature type="compositionally biased region" description="Low complexity" evidence="1">
    <location>
        <begin position="820"/>
        <end position="834"/>
    </location>
</feature>
<feature type="region of interest" description="Disordered" evidence="1">
    <location>
        <begin position="895"/>
        <end position="965"/>
    </location>
</feature>
<dbReference type="SUPFAM" id="SSF52540">
    <property type="entry name" value="P-loop containing nucleoside triphosphate hydrolases"/>
    <property type="match status" value="1"/>
</dbReference>
<evidence type="ECO:0000313" key="3">
    <source>
        <dbReference type="EMBL" id="CAK9091456.1"/>
    </source>
</evidence>
<gene>
    <name evidence="3" type="ORF">SCF082_LOCUS43085</name>
</gene>
<name>A0ABP0QT90_9DINO</name>
<feature type="domain" description="AAA+ ATPase" evidence="2">
    <location>
        <begin position="454"/>
        <end position="589"/>
    </location>
</feature>
<feature type="compositionally biased region" description="Polar residues" evidence="1">
    <location>
        <begin position="807"/>
        <end position="819"/>
    </location>
</feature>
<evidence type="ECO:0000259" key="2">
    <source>
        <dbReference type="SMART" id="SM00382"/>
    </source>
</evidence>
<dbReference type="Proteomes" id="UP001642464">
    <property type="component" value="Unassembled WGS sequence"/>
</dbReference>
<dbReference type="SMART" id="SM00382">
    <property type="entry name" value="AAA"/>
    <property type="match status" value="1"/>
</dbReference>
<feature type="compositionally biased region" description="Low complexity" evidence="1">
    <location>
        <begin position="897"/>
        <end position="908"/>
    </location>
</feature>
<sequence>MRVKRLRLCLAKEGPAEYAHLRPLPKVRQNPPPASGYDISSADALVASVRHACGSQQLGPSDVLVFQSNQADETMGTWVSVATIDDFSKLRCILLKGKQELVLYVGFPESLQGMDTVHINIFQHGLDYIEDGSGTSRSTAMLVHTLNRIKNQLARDSGSDGMGGWNSVFQEFHKYTSPAFKLNGVPGADVQQLEANDVQVNHRYGRVKLSLEKGEGARPLKGVMLGRLAYPSFRDCSDSQPYKHLNPEIHEKLTPHVLQRLKSMEVLAVFAFRPKGANQDEHSVRLDFDRAFSSETQPILLDFVELDTEAGLDSKVLLDIVPEPLQAFLQALILKEPFVLVTDGNADCTWCQVFRSSALKGVDTYTCVPCVLQHYPKKVDMGEFQEDTVARSGLQEFWHAWAWILHHNGMLRGPLNATQIRLLRSRLEVLENFPVTRALVDDLCLPFTTKSTDGLRGVLLHGPPGTGKTSLLHHFRDAGFYELFWGVTAHINTQYVGETEKVLKSLANSAATRAHLLHVFFFDEIETHARKRTLQDSKESNKRDVLSVLLGIVGRAGIVVLACTNFLHQLDDAMVRPGRLEKWIPVLPFSFEERLNFFAEKVLSVFDGAGKGLCRPSGWSVADLMDSTVADLDLLRRKSGILMAKVNESGMSQAELNKNFCDLMQEERAKSRMKLPPHQTRLDFLGIFICQVFLAQAEHLIFDLCKGTIHLISVGQRGHKSMELVLGPGWLDRRLASAYLANYATIRRMAMVVPLNADTWNDQKENFAFYLREVEEMMGHFRKRGHSCLLVLDYESLSGLVKEGGSASRNDGVSSGQGETKTTSHTTSRSATSTINRAETESESATQGVTQTSGYSKSEGGTTSCGISASKNDSTSTSTGVGTCGYVPIPTLSKGWSSSTTNSTSQSQAKSWSLAQSGSAGKSQTEAKSKANTFGAAISQGGGESHGHSTGETTNYTTSQSSTEGVTLRHVRAEAVSDVVDKFCKKRGEDFPMAILTEFPDLCDLPFLQWPPLFEADEEEETSGSIMAELLLSAFPEVMPVQLHVFTDIDSYTELGETIGAKEPLLDWQHPTGNSEEGLKRIEVSNICIQLDTAGLVRHSRLLDIAFSLAEISDGRCSTHSQCSTQYQVSVSTRTQTYKSPYKDAKGFSHCRNFLDKVLVTDVELIEIGFKEQVIVEAVQVLTCAAGQEAFPLKNSMLPLYRGEKEGDLFGTTQGEK</sequence>
<feature type="region of interest" description="Disordered" evidence="1">
    <location>
        <begin position="803"/>
        <end position="881"/>
    </location>
</feature>
<comment type="caution">
    <text evidence="3">The sequence shown here is derived from an EMBL/GenBank/DDBJ whole genome shotgun (WGS) entry which is preliminary data.</text>
</comment>
<dbReference type="InterPro" id="IPR003593">
    <property type="entry name" value="AAA+_ATPase"/>
</dbReference>
<keyword evidence="4" id="KW-1185">Reference proteome</keyword>
<proteinExistence type="predicted"/>
<dbReference type="InterPro" id="IPR003959">
    <property type="entry name" value="ATPase_AAA_core"/>
</dbReference>
<dbReference type="PANTHER" id="PTHR23077">
    <property type="entry name" value="AAA-FAMILY ATPASE"/>
    <property type="match status" value="1"/>
</dbReference>
<dbReference type="InterPro" id="IPR027417">
    <property type="entry name" value="P-loop_NTPase"/>
</dbReference>
<protein>
    <submittedName>
        <fullName evidence="3">ATPase family gene 2 protein</fullName>
    </submittedName>
</protein>
<evidence type="ECO:0000256" key="1">
    <source>
        <dbReference type="SAM" id="MobiDB-lite"/>
    </source>
</evidence>
<dbReference type="Gene3D" id="3.40.50.300">
    <property type="entry name" value="P-loop containing nucleotide triphosphate hydrolases"/>
    <property type="match status" value="1"/>
</dbReference>
<accession>A0ABP0QT90</accession>
<feature type="compositionally biased region" description="Polar residues" evidence="1">
    <location>
        <begin position="909"/>
        <end position="932"/>
    </location>
</feature>
<dbReference type="Pfam" id="PF00004">
    <property type="entry name" value="AAA"/>
    <property type="match status" value="1"/>
</dbReference>
<feature type="compositionally biased region" description="Polar residues" evidence="1">
    <location>
        <begin position="843"/>
        <end position="873"/>
    </location>
</feature>
<dbReference type="PANTHER" id="PTHR23077:SF117">
    <property type="entry name" value="AAA+ ATPASE DOMAIN-CONTAINING PROTEIN"/>
    <property type="match status" value="1"/>
</dbReference>
<evidence type="ECO:0000313" key="4">
    <source>
        <dbReference type="Proteomes" id="UP001642464"/>
    </source>
</evidence>
<reference evidence="3 4" key="1">
    <citation type="submission" date="2024-02" db="EMBL/GenBank/DDBJ databases">
        <authorList>
            <person name="Chen Y."/>
            <person name="Shah S."/>
            <person name="Dougan E. K."/>
            <person name="Thang M."/>
            <person name="Chan C."/>
        </authorList>
    </citation>
    <scope>NUCLEOTIDE SEQUENCE [LARGE SCALE GENOMIC DNA]</scope>
</reference>